<proteinExistence type="predicted"/>
<evidence type="ECO:0000313" key="1">
    <source>
        <dbReference type="Ensembl" id="ENSSSCP00070050048.1"/>
    </source>
</evidence>
<evidence type="ECO:0000313" key="2">
    <source>
        <dbReference type="Proteomes" id="UP000314985"/>
    </source>
</evidence>
<dbReference type="Proteomes" id="UP000314985">
    <property type="component" value="Chromosome 1"/>
</dbReference>
<dbReference type="Ensembl" id="ENSSSCT00070058827.1">
    <property type="protein sequence ID" value="ENSSSCP00070050048.1"/>
    <property type="gene ID" value="ENSSSCG00070029301.1"/>
</dbReference>
<name>A0A4X1W8K6_PIG</name>
<reference evidence="1 2" key="1">
    <citation type="submission" date="2017-08" db="EMBL/GenBank/DDBJ databases">
        <title>USMARCv1.0.</title>
        <authorList>
            <person name="Hannum G.I."/>
            <person name="Koren S."/>
            <person name="Schroeder S.G."/>
            <person name="Chin S.C."/>
            <person name="Nonneman D.J."/>
            <person name="Becker S.A."/>
            <person name="Rosen B.D."/>
            <person name="Bickhart D.M."/>
            <person name="Putnam N.H."/>
            <person name="Green R.E."/>
            <person name="Tuggle C.K."/>
            <person name="Liu H."/>
            <person name="Rohrer G.A."/>
            <person name="Warr A."/>
            <person name="Hall R."/>
            <person name="Kim K."/>
            <person name="Hume D.A."/>
            <person name="Talbot R."/>
            <person name="Chow W."/>
            <person name="Howe K."/>
            <person name="Schwartz A.S."/>
            <person name="Watson M."/>
            <person name="Archibald A.L."/>
            <person name="Phillippy A.M."/>
            <person name="Smith T.P.L."/>
        </authorList>
    </citation>
    <scope>NUCLEOTIDE SEQUENCE [LARGE SCALE GENOMIC DNA]</scope>
</reference>
<dbReference type="AlphaFoldDB" id="A0A4X1W8K6"/>
<organism evidence="1 2">
    <name type="scientific">Sus scrofa</name>
    <name type="common">Pig</name>
    <dbReference type="NCBI Taxonomy" id="9823"/>
    <lineage>
        <taxon>Eukaryota</taxon>
        <taxon>Metazoa</taxon>
        <taxon>Chordata</taxon>
        <taxon>Craniata</taxon>
        <taxon>Vertebrata</taxon>
        <taxon>Euteleostomi</taxon>
        <taxon>Mammalia</taxon>
        <taxon>Eutheria</taxon>
        <taxon>Laurasiatheria</taxon>
        <taxon>Artiodactyla</taxon>
        <taxon>Suina</taxon>
        <taxon>Suidae</taxon>
        <taxon>Sus</taxon>
    </lineage>
</organism>
<reference evidence="1" key="2">
    <citation type="submission" date="2025-08" db="UniProtKB">
        <authorList>
            <consortium name="Ensembl"/>
        </authorList>
    </citation>
    <scope>IDENTIFICATION</scope>
</reference>
<protein>
    <submittedName>
        <fullName evidence="1">Uncharacterized protein</fullName>
    </submittedName>
</protein>
<accession>A0A4X1W8K6</accession>
<sequence>MLYLIQKLLCNSNRNFGLSMFLEMRRTVIGRCIMVVKQRCCVPFAFVFILFAYTSFVRTISCQKPSLTTRHTASPGTFQPAT</sequence>